<name>A0A392R9E5_9FABA</name>
<feature type="non-terminal residue" evidence="1">
    <location>
        <position position="77"/>
    </location>
</feature>
<proteinExistence type="predicted"/>
<evidence type="ECO:0000313" key="2">
    <source>
        <dbReference type="Proteomes" id="UP000265520"/>
    </source>
</evidence>
<dbReference type="EMBL" id="LXQA010203028">
    <property type="protein sequence ID" value="MCI33268.1"/>
    <property type="molecule type" value="Genomic_DNA"/>
</dbReference>
<protein>
    <submittedName>
        <fullName evidence="1">Ethylene-responsive transcription factor RAP2-2-like</fullName>
    </submittedName>
</protein>
<keyword evidence="2" id="KW-1185">Reference proteome</keyword>
<organism evidence="1 2">
    <name type="scientific">Trifolium medium</name>
    <dbReference type="NCBI Taxonomy" id="97028"/>
    <lineage>
        <taxon>Eukaryota</taxon>
        <taxon>Viridiplantae</taxon>
        <taxon>Streptophyta</taxon>
        <taxon>Embryophyta</taxon>
        <taxon>Tracheophyta</taxon>
        <taxon>Spermatophyta</taxon>
        <taxon>Magnoliopsida</taxon>
        <taxon>eudicotyledons</taxon>
        <taxon>Gunneridae</taxon>
        <taxon>Pentapetalae</taxon>
        <taxon>rosids</taxon>
        <taxon>fabids</taxon>
        <taxon>Fabales</taxon>
        <taxon>Fabaceae</taxon>
        <taxon>Papilionoideae</taxon>
        <taxon>50 kb inversion clade</taxon>
        <taxon>NPAAA clade</taxon>
        <taxon>Hologalegina</taxon>
        <taxon>IRL clade</taxon>
        <taxon>Trifolieae</taxon>
        <taxon>Trifolium</taxon>
    </lineage>
</organism>
<dbReference type="Proteomes" id="UP000265520">
    <property type="component" value="Unassembled WGS sequence"/>
</dbReference>
<accession>A0A392R9E5</accession>
<sequence length="77" mass="9177">MTQTTSSDEKEEDIEENIDLSFQQNFQFLDNVNDVAMNYYSPFDIEEHVELEINDDDESSMLRNAMKRMKYERKISA</sequence>
<dbReference type="AlphaFoldDB" id="A0A392R9E5"/>
<reference evidence="1 2" key="1">
    <citation type="journal article" date="2018" name="Front. Plant Sci.">
        <title>Red Clover (Trifolium pratense) and Zigzag Clover (T. medium) - A Picture of Genomic Similarities and Differences.</title>
        <authorList>
            <person name="Dluhosova J."/>
            <person name="Istvanek J."/>
            <person name="Nedelnik J."/>
            <person name="Repkova J."/>
        </authorList>
    </citation>
    <scope>NUCLEOTIDE SEQUENCE [LARGE SCALE GENOMIC DNA]</scope>
    <source>
        <strain evidence="2">cv. 10/8</strain>
        <tissue evidence="1">Leaf</tissue>
    </source>
</reference>
<evidence type="ECO:0000313" key="1">
    <source>
        <dbReference type="EMBL" id="MCI33268.1"/>
    </source>
</evidence>
<comment type="caution">
    <text evidence="1">The sequence shown here is derived from an EMBL/GenBank/DDBJ whole genome shotgun (WGS) entry which is preliminary data.</text>
</comment>